<dbReference type="AlphaFoldDB" id="A0A1H8T5I5"/>
<proteinExistence type="predicted"/>
<dbReference type="Pfam" id="PF13379">
    <property type="entry name" value="NMT1_2"/>
    <property type="match status" value="1"/>
</dbReference>
<gene>
    <name evidence="1" type="ORF">SAMN04487948_10628</name>
</gene>
<name>A0A1H8T5I5_9EURY</name>
<keyword evidence="2" id="KW-1185">Reference proteome</keyword>
<evidence type="ECO:0000313" key="1">
    <source>
        <dbReference type="EMBL" id="SEO86152.1"/>
    </source>
</evidence>
<organism evidence="1 2">
    <name type="scientific">Halogranum amylolyticum</name>
    <dbReference type="NCBI Taxonomy" id="660520"/>
    <lineage>
        <taxon>Archaea</taxon>
        <taxon>Methanobacteriati</taxon>
        <taxon>Methanobacteriota</taxon>
        <taxon>Stenosarchaea group</taxon>
        <taxon>Halobacteria</taxon>
        <taxon>Halobacteriales</taxon>
        <taxon>Haloferacaceae</taxon>
    </lineage>
</organism>
<dbReference type="SUPFAM" id="SSF53850">
    <property type="entry name" value="Periplasmic binding protein-like II"/>
    <property type="match status" value="1"/>
</dbReference>
<accession>A0A1H8T5I5</accession>
<dbReference type="Gene3D" id="3.40.190.10">
    <property type="entry name" value="Periplasmic binding protein-like II"/>
    <property type="match status" value="2"/>
</dbReference>
<dbReference type="Proteomes" id="UP000199126">
    <property type="component" value="Unassembled WGS sequence"/>
</dbReference>
<reference evidence="2" key="1">
    <citation type="submission" date="2016-10" db="EMBL/GenBank/DDBJ databases">
        <authorList>
            <person name="Varghese N."/>
            <person name="Submissions S."/>
        </authorList>
    </citation>
    <scope>NUCLEOTIDE SEQUENCE [LARGE SCALE GENOMIC DNA]</scope>
    <source>
        <strain evidence="2">CGMCC 1.10121</strain>
    </source>
</reference>
<dbReference type="PANTHER" id="PTHR30024">
    <property type="entry name" value="ALIPHATIC SULFONATES-BINDING PROTEIN-RELATED"/>
    <property type="match status" value="1"/>
</dbReference>
<dbReference type="EMBL" id="FODV01000006">
    <property type="protein sequence ID" value="SEO86152.1"/>
    <property type="molecule type" value="Genomic_DNA"/>
</dbReference>
<dbReference type="PANTHER" id="PTHR30024:SF42">
    <property type="entry name" value="ALIPHATIC SULFONATES-BINDING PROTEIN-RELATED"/>
    <property type="match status" value="1"/>
</dbReference>
<protein>
    <submittedName>
        <fullName evidence="1">NitT/TauT family transport system substrate-binding protein</fullName>
    </submittedName>
</protein>
<sequence>MTVTGGEYGLSTERLLRTMTTRGNGSATRSRRHFLRSAGAVSIAGGLAGCTGALGSGSSGGLDELNVAYMPIYPDMQYFVMQEEGYFDELSVDVSGKLFSDGPSIVQASAKGDFDVMMFGIVPAMIVMDKGIPSKIAAANIRDAMQILASDEFAGMWEEYGTEAFAKFEEQKGRKFTFGTFPPGSVPDILLRYWLEETVGIDPDNDVDITALGGAGPVRQALLSGKIDGTSIMEPVPTVIESRGAPFQSIAWAGDFMPGQPAAVTLMHDRLRKDNPEIAKTFVEQHQRATAFTQDSPDTAAKHASTVIGEEALPAETARKAMESPASAFITDPHEIEEGATIFSEYAARAGKIDEKLSVDQLFDYSVYDSL</sequence>
<evidence type="ECO:0000313" key="2">
    <source>
        <dbReference type="Proteomes" id="UP000199126"/>
    </source>
</evidence>